<dbReference type="InterPro" id="IPR029058">
    <property type="entry name" value="AB_hydrolase_fold"/>
</dbReference>
<feature type="region of interest" description="Disordered" evidence="3">
    <location>
        <begin position="225"/>
        <end position="250"/>
    </location>
</feature>
<evidence type="ECO:0000256" key="1">
    <source>
        <dbReference type="ARBA" id="ARBA00022801"/>
    </source>
</evidence>
<evidence type="ECO:0000256" key="4">
    <source>
        <dbReference type="SAM" id="SignalP"/>
    </source>
</evidence>
<dbReference type="Proteomes" id="UP001265746">
    <property type="component" value="Unassembled WGS sequence"/>
</dbReference>
<evidence type="ECO:0000313" key="5">
    <source>
        <dbReference type="EMBL" id="KAK2598347.1"/>
    </source>
</evidence>
<evidence type="ECO:0000313" key="6">
    <source>
        <dbReference type="Proteomes" id="UP001265746"/>
    </source>
</evidence>
<protein>
    <recommendedName>
        <fullName evidence="7">Cutinase</fullName>
    </recommendedName>
</protein>
<keyword evidence="2" id="KW-1015">Disulfide bond</keyword>
<dbReference type="PANTHER" id="PTHR33630">
    <property type="entry name" value="CUTINASE RV1984C-RELATED-RELATED"/>
    <property type="match status" value="1"/>
</dbReference>
<dbReference type="SUPFAM" id="SSF53474">
    <property type="entry name" value="alpha/beta-Hydrolases"/>
    <property type="match status" value="1"/>
</dbReference>
<evidence type="ECO:0000256" key="3">
    <source>
        <dbReference type="SAM" id="MobiDB-lite"/>
    </source>
</evidence>
<name>A0AAD9VXJ7_PHOAM</name>
<dbReference type="SMART" id="SM01110">
    <property type="entry name" value="Cutinase"/>
    <property type="match status" value="1"/>
</dbReference>
<dbReference type="PANTHER" id="PTHR33630:SF9">
    <property type="entry name" value="CUTINASE 4"/>
    <property type="match status" value="1"/>
</dbReference>
<evidence type="ECO:0008006" key="7">
    <source>
        <dbReference type="Google" id="ProtNLM"/>
    </source>
</evidence>
<sequence length="276" mass="27707">MITPLLLSGLVAVAAAQATNTSSQACVSGNAVHLIVARASLEPPGFGVLANISTRVIEQLPGSNAEAVVYPATLDMYPTSEGQGVTAMTQLVNSYAQACPSSKMVLMGYSQGAQVTADTVCGSTVSGFAKTQAISTSVLDKVSAIMLMGDPTHAINQPYDEGTSTKNGVFPRNDSSGCAPVANKMVSFCNSGDTFCDSGQNLTVHLSYVQDNGTSAVNFITQKVKGGSGSSNSSSSSGSSGSGSGSGTVTTNAAARGVAVPAGFALLAEAARMLAV</sequence>
<dbReference type="InterPro" id="IPR000675">
    <property type="entry name" value="Cutinase/axe"/>
</dbReference>
<organism evidence="5 6">
    <name type="scientific">Phomopsis amygdali</name>
    <name type="common">Fusicoccum amygdali</name>
    <dbReference type="NCBI Taxonomy" id="1214568"/>
    <lineage>
        <taxon>Eukaryota</taxon>
        <taxon>Fungi</taxon>
        <taxon>Dikarya</taxon>
        <taxon>Ascomycota</taxon>
        <taxon>Pezizomycotina</taxon>
        <taxon>Sordariomycetes</taxon>
        <taxon>Sordariomycetidae</taxon>
        <taxon>Diaporthales</taxon>
        <taxon>Diaporthaceae</taxon>
        <taxon>Diaporthe</taxon>
    </lineage>
</organism>
<dbReference type="Gene3D" id="3.40.50.1820">
    <property type="entry name" value="alpha/beta hydrolase"/>
    <property type="match status" value="1"/>
</dbReference>
<keyword evidence="1" id="KW-0378">Hydrolase</keyword>
<dbReference type="Pfam" id="PF01083">
    <property type="entry name" value="Cutinase"/>
    <property type="match status" value="1"/>
</dbReference>
<gene>
    <name evidence="5" type="ORF">N8I77_011767</name>
</gene>
<keyword evidence="4" id="KW-0732">Signal</keyword>
<feature type="chain" id="PRO_5041955101" description="Cutinase" evidence="4">
    <location>
        <begin position="17"/>
        <end position="276"/>
    </location>
</feature>
<reference evidence="5" key="1">
    <citation type="submission" date="2023-06" db="EMBL/GenBank/DDBJ databases">
        <authorList>
            <person name="Noh H."/>
        </authorList>
    </citation>
    <scope>NUCLEOTIDE SEQUENCE</scope>
    <source>
        <strain evidence="5">DUCC20226</strain>
    </source>
</reference>
<evidence type="ECO:0000256" key="2">
    <source>
        <dbReference type="ARBA" id="ARBA00023157"/>
    </source>
</evidence>
<proteinExistence type="predicted"/>
<feature type="compositionally biased region" description="Low complexity" evidence="3">
    <location>
        <begin position="230"/>
        <end position="239"/>
    </location>
</feature>
<dbReference type="AlphaFoldDB" id="A0AAD9VXJ7"/>
<dbReference type="GO" id="GO:0052689">
    <property type="term" value="F:carboxylic ester hydrolase activity"/>
    <property type="evidence" value="ECO:0007669"/>
    <property type="project" value="UniProtKB-ARBA"/>
</dbReference>
<keyword evidence="6" id="KW-1185">Reference proteome</keyword>
<comment type="caution">
    <text evidence="5">The sequence shown here is derived from an EMBL/GenBank/DDBJ whole genome shotgun (WGS) entry which is preliminary data.</text>
</comment>
<feature type="signal peptide" evidence="4">
    <location>
        <begin position="1"/>
        <end position="16"/>
    </location>
</feature>
<accession>A0AAD9VXJ7</accession>
<dbReference type="EMBL" id="JAUJFL010000008">
    <property type="protein sequence ID" value="KAK2598347.1"/>
    <property type="molecule type" value="Genomic_DNA"/>
</dbReference>